<keyword evidence="4 6" id="KW-0472">Membrane</keyword>
<evidence type="ECO:0000256" key="4">
    <source>
        <dbReference type="ARBA" id="ARBA00023136"/>
    </source>
</evidence>
<protein>
    <submittedName>
        <fullName evidence="7">Neutral zinc metallopeptidase</fullName>
    </submittedName>
</protein>
<feature type="transmembrane region" description="Helical" evidence="6">
    <location>
        <begin position="25"/>
        <end position="43"/>
    </location>
</feature>
<dbReference type="GO" id="GO:0016020">
    <property type="term" value="C:membrane"/>
    <property type="evidence" value="ECO:0007669"/>
    <property type="project" value="UniProtKB-SubCell"/>
</dbReference>
<dbReference type="InterPro" id="IPR007343">
    <property type="entry name" value="Uncharacterised_pept_Zn_put"/>
</dbReference>
<evidence type="ECO:0000256" key="6">
    <source>
        <dbReference type="SAM" id="Phobius"/>
    </source>
</evidence>
<keyword evidence="3 6" id="KW-1133">Transmembrane helix</keyword>
<keyword evidence="2 6" id="KW-0812">Transmembrane</keyword>
<evidence type="ECO:0000256" key="5">
    <source>
        <dbReference type="SAM" id="MobiDB-lite"/>
    </source>
</evidence>
<dbReference type="Pfam" id="PF04228">
    <property type="entry name" value="Zn_peptidase"/>
    <property type="match status" value="1"/>
</dbReference>
<name>A0AAU7DZH3_9MICO</name>
<gene>
    <name evidence="7" type="ORF">V5R04_05430</name>
</gene>
<organism evidence="7">
    <name type="scientific">Jonesiaceae bacterium BS-20</name>
    <dbReference type="NCBI Taxonomy" id="3120821"/>
    <lineage>
        <taxon>Bacteria</taxon>
        <taxon>Bacillati</taxon>
        <taxon>Actinomycetota</taxon>
        <taxon>Actinomycetes</taxon>
        <taxon>Micrococcales</taxon>
        <taxon>Jonesiaceae</taxon>
    </lineage>
</organism>
<evidence type="ECO:0000256" key="3">
    <source>
        <dbReference type="ARBA" id="ARBA00022989"/>
    </source>
</evidence>
<dbReference type="PANTHER" id="PTHR30168:SF0">
    <property type="entry name" value="INNER MEMBRANE PROTEIN"/>
    <property type="match status" value="1"/>
</dbReference>
<accession>A0AAU7DZH3</accession>
<comment type="subcellular location">
    <subcellularLocation>
        <location evidence="1">Membrane</location>
        <topology evidence="1">Single-pass membrane protein</topology>
    </subcellularLocation>
</comment>
<proteinExistence type="predicted"/>
<feature type="region of interest" description="Disordered" evidence="5">
    <location>
        <begin position="1"/>
        <end position="26"/>
    </location>
</feature>
<dbReference type="PANTHER" id="PTHR30168">
    <property type="entry name" value="PUTATIVE MEMBRANE PROTEIN YPFJ"/>
    <property type="match status" value="1"/>
</dbReference>
<reference evidence="7" key="1">
    <citation type="submission" date="2024-02" db="EMBL/GenBank/DDBJ databases">
        <title>Tomenella chthoni gen. nov. sp. nov., a member of the family Jonesiaceae isolated from bat guano.</title>
        <authorList>
            <person name="Miller S.L."/>
            <person name="King J."/>
            <person name="Sankaranarayanan K."/>
            <person name="Lawson P.A."/>
        </authorList>
    </citation>
    <scope>NUCLEOTIDE SEQUENCE</scope>
    <source>
        <strain evidence="7">BS-20</strain>
    </source>
</reference>
<evidence type="ECO:0000313" key="7">
    <source>
        <dbReference type="EMBL" id="XBH22662.1"/>
    </source>
</evidence>
<feature type="compositionally biased region" description="Polar residues" evidence="5">
    <location>
        <begin position="1"/>
        <end position="12"/>
    </location>
</feature>
<evidence type="ECO:0000256" key="1">
    <source>
        <dbReference type="ARBA" id="ARBA00004167"/>
    </source>
</evidence>
<dbReference type="AlphaFoldDB" id="A0AAU7DZH3"/>
<dbReference type="EMBL" id="CP146203">
    <property type="protein sequence ID" value="XBH22662.1"/>
    <property type="molecule type" value="Genomic_DNA"/>
</dbReference>
<evidence type="ECO:0000256" key="2">
    <source>
        <dbReference type="ARBA" id="ARBA00022692"/>
    </source>
</evidence>
<sequence length="299" mass="31291">MTFQDGGNFNSRRVQKRGPSRGGKAAAGGGIGVLAIIILSQVFNVDLTPFAGLLNGGSSQTGSYEETDLQGCETADLANTNDECRYGWTLESLDGYWATALPAQTGVKYEIPPAVSFTDSVSTACGGATSATGPFYCPADETVYIDVSFYETLRQDFGASGGSLAQMYIIAHEVGHHIENQTGILGAAKRQDSGANSDSVKIELMADCLAGMWAGSAATDPNPATGRPDLEPITKAQLADALDAAAAVGDDRIQEAMTGKVSPHSFTHGTAAQRQQWFTTGYTTGDFNQCNTFEAASLG</sequence>